<sequence>MLKPQHLRQRLLDSVPLLQAHPDSLTLLTESGRIVSTLAASLSFEYHYRLKVAIAAFSGEMDGVIVPMLDWLRVNQPDLMATKEKQRDGFTFQTHPVSDTAYDITIDLQLSERVRVTRDGAALHIEHVSETSPPKDDERPLQLYAHGRLISEYEA</sequence>
<dbReference type="Pfam" id="PF06891">
    <property type="entry name" value="P2_Phage_GpR"/>
    <property type="match status" value="1"/>
</dbReference>
<keyword evidence="2" id="KW-1185">Reference proteome</keyword>
<gene>
    <name evidence="1" type="ORF">N4G40_02985</name>
</gene>
<protein>
    <submittedName>
        <fullName evidence="1">Phage tail protein</fullName>
    </submittedName>
</protein>
<comment type="caution">
    <text evidence="1">The sequence shown here is derived from an EMBL/GenBank/DDBJ whole genome shotgun (WGS) entry which is preliminary data.</text>
</comment>
<dbReference type="RefSeq" id="WP_322541374.1">
    <property type="nucleotide sequence ID" value="NZ_JAOBTT010000001.1"/>
</dbReference>
<name>A0ABU5LBC6_9GAMM</name>
<dbReference type="Proteomes" id="UP001288620">
    <property type="component" value="Unassembled WGS sequence"/>
</dbReference>
<accession>A0ABU5LBC6</accession>
<dbReference type="InterPro" id="IPR009678">
    <property type="entry name" value="Phage_tail_completion_R"/>
</dbReference>
<evidence type="ECO:0000313" key="2">
    <source>
        <dbReference type="Proteomes" id="UP001288620"/>
    </source>
</evidence>
<dbReference type="EMBL" id="JAOBTT010000001">
    <property type="protein sequence ID" value="MDZ7277248.1"/>
    <property type="molecule type" value="Genomic_DNA"/>
</dbReference>
<proteinExistence type="predicted"/>
<evidence type="ECO:0000313" key="1">
    <source>
        <dbReference type="EMBL" id="MDZ7277248.1"/>
    </source>
</evidence>
<reference evidence="2" key="1">
    <citation type="submission" date="2023-07" db="EMBL/GenBank/DDBJ databases">
        <title>Structural and functional analysis of rice phyllospheric bacteria for their antimicrobial properties and defense elicitation against blast disease.</title>
        <authorList>
            <person name="Sahu K.P."/>
            <person name="Asharani P."/>
            <person name="Kumar M."/>
            <person name="Reddy B."/>
            <person name="Kumar A."/>
        </authorList>
    </citation>
    <scope>NUCLEOTIDE SEQUENCE [LARGE SCALE GENOMIC DNA]</scope>
    <source>
        <strain evidence="2">OsEp_Plm_30P10</strain>
    </source>
</reference>
<organism evidence="1 2">
    <name type="scientific">Pantoea eucrina</name>
    <dbReference type="NCBI Taxonomy" id="472693"/>
    <lineage>
        <taxon>Bacteria</taxon>
        <taxon>Pseudomonadati</taxon>
        <taxon>Pseudomonadota</taxon>
        <taxon>Gammaproteobacteria</taxon>
        <taxon>Enterobacterales</taxon>
        <taxon>Erwiniaceae</taxon>
        <taxon>Pantoea</taxon>
    </lineage>
</organism>